<dbReference type="PANTHER" id="PTHR37984:SF5">
    <property type="entry name" value="PROTEIN NYNRIN-LIKE"/>
    <property type="match status" value="1"/>
</dbReference>
<gene>
    <name evidence="8" type="ORF">DH2020_020254</name>
</gene>
<keyword evidence="1" id="KW-0808">Transferase</keyword>
<keyword evidence="6" id="KW-0695">RNA-directed DNA polymerase</keyword>
<dbReference type="PANTHER" id="PTHR37984">
    <property type="entry name" value="PROTEIN CBG26694"/>
    <property type="match status" value="1"/>
</dbReference>
<keyword evidence="4" id="KW-0255">Endonuclease</keyword>
<keyword evidence="3" id="KW-0540">Nuclease</keyword>
<dbReference type="Gene3D" id="3.30.70.270">
    <property type="match status" value="1"/>
</dbReference>
<dbReference type="Gene3D" id="1.10.340.70">
    <property type="match status" value="1"/>
</dbReference>
<sequence length="551" mass="64046">MLFNSWVSPVQVVPKKGGMTVVRNESDELIATRVVTGWRRCKETNRVLNWEKCHFMVRDGIVLGQRVSSAGLEVDRVTKPLSQLLEKDTAFNFSDYCLQAFKILKKALVTTPILVVPDWSQPFELIILDSVQQNYTTTEKEMLAIVFTFDKFRSYLIETKTIVHTDHIAIKCLFDKKDAKPRLIRWILLLQEFDVEIWDRKGCENVVADHLSRLEYKNEEKEDTEAIKEEFPDEQLLMLQAKFPWYANFVNYLVAGVLPPDLSSYQKKKFLHDVKFYMWDDPLLFKRCADTIIRRCVPQEEWEGVLQQCQSLPSGGHFSPTRTAAKVLQSGLYWLTLSNDCYGIDFMGPFPSSSSYQYILLAVEYVSRWVEAPHAETNDARVVLKFLKKNIFTRFGAPRALIKDGGSHFVNKLMSTLLAKYGVKHKVALAYHPQANGQAEVANREIKQILEKTVNINRKDWAMKLDDALWAYRTAYKTPLGTSPYQLVFGKLCHLPVELEHKAFWAVKKLNFDFQAAGEKRLLHLNKMEEFRDEAYENSRIYKERTKRWHD</sequence>
<dbReference type="InterPro" id="IPR001584">
    <property type="entry name" value="Integrase_cat-core"/>
</dbReference>
<dbReference type="Proteomes" id="UP001318860">
    <property type="component" value="Unassembled WGS sequence"/>
</dbReference>
<evidence type="ECO:0000256" key="5">
    <source>
        <dbReference type="ARBA" id="ARBA00022801"/>
    </source>
</evidence>
<comment type="caution">
    <text evidence="8">The sequence shown here is derived from an EMBL/GenBank/DDBJ whole genome shotgun (WGS) entry which is preliminary data.</text>
</comment>
<keyword evidence="5" id="KW-0378">Hydrolase</keyword>
<proteinExistence type="predicted"/>
<accession>A0ABR0WKD5</accession>
<evidence type="ECO:0000256" key="6">
    <source>
        <dbReference type="ARBA" id="ARBA00022918"/>
    </source>
</evidence>
<evidence type="ECO:0000256" key="2">
    <source>
        <dbReference type="ARBA" id="ARBA00022695"/>
    </source>
</evidence>
<dbReference type="SUPFAM" id="SSF53098">
    <property type="entry name" value="Ribonuclease H-like"/>
    <property type="match status" value="1"/>
</dbReference>
<reference evidence="8 9" key="1">
    <citation type="journal article" date="2021" name="Comput. Struct. Biotechnol. J.">
        <title>De novo genome assembly of the potent medicinal plant Rehmannia glutinosa using nanopore technology.</title>
        <authorList>
            <person name="Ma L."/>
            <person name="Dong C."/>
            <person name="Song C."/>
            <person name="Wang X."/>
            <person name="Zheng X."/>
            <person name="Niu Y."/>
            <person name="Chen S."/>
            <person name="Feng W."/>
        </authorList>
    </citation>
    <scope>NUCLEOTIDE SEQUENCE [LARGE SCALE GENOMIC DNA]</scope>
    <source>
        <strain evidence="8">DH-2019</strain>
    </source>
</reference>
<evidence type="ECO:0000256" key="4">
    <source>
        <dbReference type="ARBA" id="ARBA00022759"/>
    </source>
</evidence>
<dbReference type="InterPro" id="IPR036397">
    <property type="entry name" value="RNaseH_sf"/>
</dbReference>
<dbReference type="Pfam" id="PF00665">
    <property type="entry name" value="rve"/>
    <property type="match status" value="1"/>
</dbReference>
<name>A0ABR0WKD5_REHGL</name>
<feature type="domain" description="Integrase catalytic" evidence="7">
    <location>
        <begin position="334"/>
        <end position="492"/>
    </location>
</feature>
<keyword evidence="2" id="KW-0548">Nucleotidyltransferase</keyword>
<dbReference type="EMBL" id="JABTTQ020000011">
    <property type="protein sequence ID" value="KAK6146385.1"/>
    <property type="molecule type" value="Genomic_DNA"/>
</dbReference>
<protein>
    <recommendedName>
        <fullName evidence="7">Integrase catalytic domain-containing protein</fullName>
    </recommendedName>
</protein>
<dbReference type="InterPro" id="IPR012337">
    <property type="entry name" value="RNaseH-like_sf"/>
</dbReference>
<dbReference type="InterPro" id="IPR041373">
    <property type="entry name" value="RT_RNaseH"/>
</dbReference>
<dbReference type="InterPro" id="IPR043502">
    <property type="entry name" value="DNA/RNA_pol_sf"/>
</dbReference>
<keyword evidence="9" id="KW-1185">Reference proteome</keyword>
<evidence type="ECO:0000259" key="7">
    <source>
        <dbReference type="PROSITE" id="PS50994"/>
    </source>
</evidence>
<evidence type="ECO:0000256" key="1">
    <source>
        <dbReference type="ARBA" id="ARBA00022679"/>
    </source>
</evidence>
<dbReference type="CDD" id="cd09274">
    <property type="entry name" value="RNase_HI_RT_Ty3"/>
    <property type="match status" value="1"/>
</dbReference>
<organism evidence="8 9">
    <name type="scientific">Rehmannia glutinosa</name>
    <name type="common">Chinese foxglove</name>
    <dbReference type="NCBI Taxonomy" id="99300"/>
    <lineage>
        <taxon>Eukaryota</taxon>
        <taxon>Viridiplantae</taxon>
        <taxon>Streptophyta</taxon>
        <taxon>Embryophyta</taxon>
        <taxon>Tracheophyta</taxon>
        <taxon>Spermatophyta</taxon>
        <taxon>Magnoliopsida</taxon>
        <taxon>eudicotyledons</taxon>
        <taxon>Gunneridae</taxon>
        <taxon>Pentapetalae</taxon>
        <taxon>asterids</taxon>
        <taxon>lamiids</taxon>
        <taxon>Lamiales</taxon>
        <taxon>Orobanchaceae</taxon>
        <taxon>Rehmannieae</taxon>
        <taxon>Rehmannia</taxon>
    </lineage>
</organism>
<dbReference type="Gene3D" id="3.30.420.10">
    <property type="entry name" value="Ribonuclease H-like superfamily/Ribonuclease H"/>
    <property type="match status" value="1"/>
</dbReference>
<dbReference type="InterPro" id="IPR050951">
    <property type="entry name" value="Retrovirus_Pol_polyprotein"/>
</dbReference>
<dbReference type="SUPFAM" id="SSF56672">
    <property type="entry name" value="DNA/RNA polymerases"/>
    <property type="match status" value="1"/>
</dbReference>
<evidence type="ECO:0000313" key="8">
    <source>
        <dbReference type="EMBL" id="KAK6146385.1"/>
    </source>
</evidence>
<evidence type="ECO:0000313" key="9">
    <source>
        <dbReference type="Proteomes" id="UP001318860"/>
    </source>
</evidence>
<evidence type="ECO:0000256" key="3">
    <source>
        <dbReference type="ARBA" id="ARBA00022722"/>
    </source>
</evidence>
<dbReference type="Pfam" id="PF17917">
    <property type="entry name" value="RT_RNaseH"/>
    <property type="match status" value="1"/>
</dbReference>
<dbReference type="PROSITE" id="PS50994">
    <property type="entry name" value="INTEGRASE"/>
    <property type="match status" value="1"/>
</dbReference>
<dbReference type="InterPro" id="IPR043128">
    <property type="entry name" value="Rev_trsase/Diguanyl_cyclase"/>
</dbReference>